<dbReference type="Proteomes" id="UP001633002">
    <property type="component" value="Unassembled WGS sequence"/>
</dbReference>
<feature type="compositionally biased region" description="Basic and acidic residues" evidence="1">
    <location>
        <begin position="1"/>
        <end position="10"/>
    </location>
</feature>
<feature type="region of interest" description="Disordered" evidence="1">
    <location>
        <begin position="468"/>
        <end position="533"/>
    </location>
</feature>
<feature type="compositionally biased region" description="Basic and acidic residues" evidence="1">
    <location>
        <begin position="289"/>
        <end position="299"/>
    </location>
</feature>
<organism evidence="2 3">
    <name type="scientific">Riccia sorocarpa</name>
    <dbReference type="NCBI Taxonomy" id="122646"/>
    <lineage>
        <taxon>Eukaryota</taxon>
        <taxon>Viridiplantae</taxon>
        <taxon>Streptophyta</taxon>
        <taxon>Embryophyta</taxon>
        <taxon>Marchantiophyta</taxon>
        <taxon>Marchantiopsida</taxon>
        <taxon>Marchantiidae</taxon>
        <taxon>Marchantiales</taxon>
        <taxon>Ricciaceae</taxon>
        <taxon>Riccia</taxon>
    </lineage>
</organism>
<evidence type="ECO:0000313" key="2">
    <source>
        <dbReference type="EMBL" id="KAL3686616.1"/>
    </source>
</evidence>
<gene>
    <name evidence="2" type="ORF">R1sor_009190</name>
</gene>
<sequence>MVDSRSRKGMDGTFRSTNSREGVGPGKEGLAEAEMARVASEAALRAAWAANGRSDPGGPIPMEARPGESKGFGEGQEKESLQNWATGITWVMLEEELDSMPLVKRDMGEEEESIRQIPLNIEKAAAKLGRLRKTAVILQEVESSPSRDRVVGWIRETMVTRRNIGVSQVKALGNREFLLNVPAFLEDQAAEMLAALGPVVFHSLDKNVEVKYANVKGCILMDMGLELPTSIGLRNANEGEKTAAHVPADRQDGVGTEGIPVEVIPREDGKEQGKGPSDDGFTLVTRRSRQSEADRRGKGAAEGNRFGVLSMIQQIVEEPVQMDSMSSRAKGKGRRVKEVEAKIGMQQKVGEAECKEPGKVARSETLNLVMQKNKEVRDGEKKNTEEDMQKDKCNMEVSEEEGESWVEATQDGIQEETSGRGGSGGMEGEDTEDIGGQYQQIQEESAERNPFRSPFTVLDENMSIEAGKEVHFEGGRGQVKTVGRGPKKKKVGGEKSTPSSSRSKGSGKARKIGDGDSLILPRSSGSAEKRRALAEMDTKGCRIAESTNFFMKNENLRESRIAESTNFFMLNENLRERKLRDDGMS</sequence>
<feature type="region of interest" description="Disordered" evidence="1">
    <location>
        <begin position="266"/>
        <end position="304"/>
    </location>
</feature>
<feature type="compositionally biased region" description="Basic and acidic residues" evidence="1">
    <location>
        <begin position="374"/>
        <end position="394"/>
    </location>
</feature>
<feature type="compositionally biased region" description="Low complexity" evidence="1">
    <location>
        <begin position="494"/>
        <end position="504"/>
    </location>
</feature>
<dbReference type="EMBL" id="JBJQOH010000005">
    <property type="protein sequence ID" value="KAL3686616.1"/>
    <property type="molecule type" value="Genomic_DNA"/>
</dbReference>
<reference evidence="2 3" key="1">
    <citation type="submission" date="2024-09" db="EMBL/GenBank/DDBJ databases">
        <title>Chromosome-scale assembly of Riccia sorocarpa.</title>
        <authorList>
            <person name="Paukszto L."/>
        </authorList>
    </citation>
    <scope>NUCLEOTIDE SEQUENCE [LARGE SCALE GENOMIC DNA]</scope>
    <source>
        <strain evidence="2">LP-2024</strain>
        <tissue evidence="2">Aerial parts of the thallus</tissue>
    </source>
</reference>
<feature type="region of interest" description="Disordered" evidence="1">
    <location>
        <begin position="50"/>
        <end position="79"/>
    </location>
</feature>
<protein>
    <submittedName>
        <fullName evidence="2">Uncharacterized protein</fullName>
    </submittedName>
</protein>
<evidence type="ECO:0000313" key="3">
    <source>
        <dbReference type="Proteomes" id="UP001633002"/>
    </source>
</evidence>
<comment type="caution">
    <text evidence="2">The sequence shown here is derived from an EMBL/GenBank/DDBJ whole genome shotgun (WGS) entry which is preliminary data.</text>
</comment>
<evidence type="ECO:0000256" key="1">
    <source>
        <dbReference type="SAM" id="MobiDB-lite"/>
    </source>
</evidence>
<accession>A0ABD3H6Y8</accession>
<feature type="region of interest" description="Disordered" evidence="1">
    <location>
        <begin position="1"/>
        <end position="30"/>
    </location>
</feature>
<keyword evidence="3" id="KW-1185">Reference proteome</keyword>
<name>A0ABD3H6Y8_9MARC</name>
<dbReference type="AlphaFoldDB" id="A0ABD3H6Y8"/>
<proteinExistence type="predicted"/>
<feature type="region of interest" description="Disordered" evidence="1">
    <location>
        <begin position="374"/>
        <end position="432"/>
    </location>
</feature>
<feature type="compositionally biased region" description="Basic and acidic residues" evidence="1">
    <location>
        <begin position="266"/>
        <end position="277"/>
    </location>
</feature>